<keyword evidence="2" id="KW-0813">Transport</keyword>
<dbReference type="InterPro" id="IPR036259">
    <property type="entry name" value="MFS_trans_sf"/>
</dbReference>
<protein>
    <recommendedName>
        <fullName evidence="10">Glycoside-Pentoside-Hexuronide (GPH):Cation Symporter Family</fullName>
    </recommendedName>
</protein>
<feature type="transmembrane region" description="Helical" evidence="7">
    <location>
        <begin position="374"/>
        <end position="391"/>
    </location>
</feature>
<feature type="transmembrane region" description="Helical" evidence="7">
    <location>
        <begin position="164"/>
        <end position="186"/>
    </location>
</feature>
<dbReference type="EMBL" id="JAKCXM010000170">
    <property type="protein sequence ID" value="KAJ0399822.1"/>
    <property type="molecule type" value="Genomic_DNA"/>
</dbReference>
<comment type="subcellular location">
    <subcellularLocation>
        <location evidence="1">Membrane</location>
        <topology evidence="1">Multi-pass membrane protein</topology>
    </subcellularLocation>
</comment>
<dbReference type="GO" id="GO:0008506">
    <property type="term" value="F:sucrose:proton symporter activity"/>
    <property type="evidence" value="ECO:0007669"/>
    <property type="project" value="TreeGrafter"/>
</dbReference>
<feature type="transmembrane region" description="Helical" evidence="7">
    <location>
        <begin position="127"/>
        <end position="144"/>
    </location>
</feature>
<feature type="transmembrane region" description="Helical" evidence="7">
    <location>
        <begin position="341"/>
        <end position="362"/>
    </location>
</feature>
<accession>A0AAD5LI81</accession>
<sequence length="491" mass="51605">MTPSPSSADFVFQGTPKAPAPAPAPDLVSAPASSCSVVALVVAPEAQEPREGCSVAMLVLLSLPRMAINMAWAAQWAALGPYLGTLLPRFAVQLTQVIGPLSGILVAPTVGVLSDRCEHAWGRRRPFLVYGGVACAVCWTLMGFTRQLGEALGDRGDAHPWTAALTIVFYTWMDVTVNVVQTPALLLVADFAGERQTLGAGIGQASSTLGSLLVAGYIQCFGAAHLTLRWFLAMLSVTMLATVGVVGVVARETPRARDLAQGSAPVRVLTAFRAIGQGLARLPRVLVVFCAVFFCAMYGFTAYNGSKGQFFGVAVLGGDATDADVCGAHCSDAQRRYNRGVALAGGLADLGFNLLGYAYSWLLPWLVRRLGARWVVTLGLVPQALLLGMAFTRSESLTVTLVVLTAVTQSTVFALLVPIVLHVFGPDADVGMYVGALNSANCVGQLLNFVVGAALVETSMGYRLPVLVGGAVSLLGVVLSLAFFRIKMHSM</sequence>
<evidence type="ECO:0000256" key="2">
    <source>
        <dbReference type="ARBA" id="ARBA00022448"/>
    </source>
</evidence>
<feature type="transmembrane region" description="Helical" evidence="7">
    <location>
        <begin position="397"/>
        <end position="421"/>
    </location>
</feature>
<dbReference type="Pfam" id="PF07690">
    <property type="entry name" value="MFS_1"/>
    <property type="match status" value="1"/>
</dbReference>
<keyword evidence="3 7" id="KW-0812">Transmembrane</keyword>
<dbReference type="Proteomes" id="UP001209570">
    <property type="component" value="Unassembled WGS sequence"/>
</dbReference>
<evidence type="ECO:0008006" key="10">
    <source>
        <dbReference type="Google" id="ProtNLM"/>
    </source>
</evidence>
<name>A0AAD5LI81_PYTIN</name>
<feature type="region of interest" description="Disordered" evidence="6">
    <location>
        <begin position="1"/>
        <end position="25"/>
    </location>
</feature>
<proteinExistence type="predicted"/>
<dbReference type="GO" id="GO:0016020">
    <property type="term" value="C:membrane"/>
    <property type="evidence" value="ECO:0007669"/>
    <property type="project" value="UniProtKB-SubCell"/>
</dbReference>
<evidence type="ECO:0000256" key="6">
    <source>
        <dbReference type="SAM" id="MobiDB-lite"/>
    </source>
</evidence>
<gene>
    <name evidence="8" type="ORF">P43SY_008128</name>
</gene>
<feature type="transmembrane region" description="Helical" evidence="7">
    <location>
        <begin position="97"/>
        <end position="115"/>
    </location>
</feature>
<dbReference type="SUPFAM" id="SSF103473">
    <property type="entry name" value="MFS general substrate transporter"/>
    <property type="match status" value="1"/>
</dbReference>
<dbReference type="PANTHER" id="PTHR19432:SF26">
    <property type="entry name" value="MAJOR FACILITATOR SUPERFAMILY (MFS) PROFILE DOMAIN-CONTAINING PROTEIN"/>
    <property type="match status" value="1"/>
</dbReference>
<feature type="transmembrane region" description="Helical" evidence="7">
    <location>
        <begin position="433"/>
        <end position="456"/>
    </location>
</feature>
<dbReference type="PANTHER" id="PTHR19432">
    <property type="entry name" value="SUGAR TRANSPORTER"/>
    <property type="match status" value="1"/>
</dbReference>
<evidence type="ECO:0000256" key="7">
    <source>
        <dbReference type="SAM" id="Phobius"/>
    </source>
</evidence>
<feature type="transmembrane region" description="Helical" evidence="7">
    <location>
        <begin position="285"/>
        <end position="303"/>
    </location>
</feature>
<evidence type="ECO:0000256" key="5">
    <source>
        <dbReference type="ARBA" id="ARBA00023136"/>
    </source>
</evidence>
<keyword evidence="5 7" id="KW-0472">Membrane</keyword>
<dbReference type="AlphaFoldDB" id="A0AAD5LI81"/>
<comment type="caution">
    <text evidence="8">The sequence shown here is derived from an EMBL/GenBank/DDBJ whole genome shotgun (WGS) entry which is preliminary data.</text>
</comment>
<keyword evidence="4 7" id="KW-1133">Transmembrane helix</keyword>
<evidence type="ECO:0000313" key="9">
    <source>
        <dbReference type="Proteomes" id="UP001209570"/>
    </source>
</evidence>
<reference evidence="8" key="1">
    <citation type="submission" date="2021-12" db="EMBL/GenBank/DDBJ databases">
        <title>Prjna785345.</title>
        <authorList>
            <person name="Rujirawat T."/>
            <person name="Krajaejun T."/>
        </authorList>
    </citation>
    <scope>NUCLEOTIDE SEQUENCE</scope>
    <source>
        <strain evidence="8">Pi057C3</strain>
    </source>
</reference>
<evidence type="ECO:0000256" key="3">
    <source>
        <dbReference type="ARBA" id="ARBA00022692"/>
    </source>
</evidence>
<evidence type="ECO:0000313" key="8">
    <source>
        <dbReference type="EMBL" id="KAJ0399822.1"/>
    </source>
</evidence>
<evidence type="ECO:0000256" key="4">
    <source>
        <dbReference type="ARBA" id="ARBA00022989"/>
    </source>
</evidence>
<feature type="transmembrane region" description="Helical" evidence="7">
    <location>
        <begin position="462"/>
        <end position="484"/>
    </location>
</feature>
<dbReference type="InterPro" id="IPR011701">
    <property type="entry name" value="MFS"/>
</dbReference>
<dbReference type="Pfam" id="PF13347">
    <property type="entry name" value="MFS_2"/>
    <property type="match status" value="1"/>
</dbReference>
<dbReference type="Gene3D" id="1.20.1250.20">
    <property type="entry name" value="MFS general substrate transporter like domains"/>
    <property type="match status" value="1"/>
</dbReference>
<feature type="transmembrane region" description="Helical" evidence="7">
    <location>
        <begin position="230"/>
        <end position="250"/>
    </location>
</feature>
<organism evidence="8 9">
    <name type="scientific">Pythium insidiosum</name>
    <name type="common">Pythiosis disease agent</name>
    <dbReference type="NCBI Taxonomy" id="114742"/>
    <lineage>
        <taxon>Eukaryota</taxon>
        <taxon>Sar</taxon>
        <taxon>Stramenopiles</taxon>
        <taxon>Oomycota</taxon>
        <taxon>Peronosporomycetes</taxon>
        <taxon>Pythiales</taxon>
        <taxon>Pythiaceae</taxon>
        <taxon>Pythium</taxon>
    </lineage>
</organism>
<feature type="transmembrane region" description="Helical" evidence="7">
    <location>
        <begin position="198"/>
        <end position="218"/>
    </location>
</feature>
<keyword evidence="9" id="KW-1185">Reference proteome</keyword>
<evidence type="ECO:0000256" key="1">
    <source>
        <dbReference type="ARBA" id="ARBA00004141"/>
    </source>
</evidence>